<feature type="compositionally biased region" description="Acidic residues" evidence="1">
    <location>
        <begin position="297"/>
        <end position="306"/>
    </location>
</feature>
<feature type="compositionally biased region" description="Acidic residues" evidence="1">
    <location>
        <begin position="350"/>
        <end position="366"/>
    </location>
</feature>
<name>A0ABN8VV05_9BACT</name>
<keyword evidence="3" id="KW-1185">Reference proteome</keyword>
<feature type="compositionally biased region" description="Acidic residues" evidence="1">
    <location>
        <begin position="132"/>
        <end position="143"/>
    </location>
</feature>
<dbReference type="EMBL" id="OX336137">
    <property type="protein sequence ID" value="CAI2717640.1"/>
    <property type="molecule type" value="Genomic_DNA"/>
</dbReference>
<evidence type="ECO:0000256" key="1">
    <source>
        <dbReference type="SAM" id="MobiDB-lite"/>
    </source>
</evidence>
<proteinExistence type="predicted"/>
<sequence>MSDLESELESVEAQRRQLKNQRSQDEPKESEDQRLMQELERQQEDGEAYRSDTPASELDDTVATEPPEVEAVSPPETDDDLPTVDMPDDDLDVIGLDEELADQEKEVIGLDEEFARASAGSSPYQPASTGESADDSTEVEIDRDETSQDERPGVSAERVTEPISEDVVDEESREEPKKKTSAAEQFASTPLQPELSALENLSADFSESSHLESEDAETLSAGGAMFDDLGAGMEDWGMGSEDAPAGSSTATLASEEPDDFTATFFGQSGQPGPGSGAEPQKTSEGENTAPNMNWTDSLDDEDEELTKEELWEREFPVLGEDEEGNLYGEEEPEDQAAVAVNADDPFSDVSDQDDYQDEDYPDEDEDARPLVIDSEYGDGYEEEEGFEGVDESAYEDYDEGEDDYDLAFQPRKVGPFAVPHGRKGNLIIVSVVVGLLLLAGTGYFVMQTFTPDELTDFMVADGDIPEDMVPHENTGAQTPPVTTNPEMQELLSETEAEQQLDIDELMDTTGPIQSQPEPEPETVVAEKTPAPQPGEKLEEATKLLEPSEDNELLKELEQSQILQESQQEIEQAVKQEEKLAELIDPNATIVAFNTILPVAYNTTDIRVLSFRLEIEMGTVDGANVIRQAMPIFEDMMISTVEGFFQQRFYTDVVYAKEKLRDKLREVFNKSLNNGKIQKANFTDFAIQ</sequence>
<evidence type="ECO:0000313" key="3">
    <source>
        <dbReference type="Proteomes" id="UP001157733"/>
    </source>
</evidence>
<feature type="region of interest" description="Disordered" evidence="1">
    <location>
        <begin position="1"/>
        <end position="90"/>
    </location>
</feature>
<organism evidence="2 3">
    <name type="scientific">Nitrospina watsonii</name>
    <dbReference type="NCBI Taxonomy" id="1323948"/>
    <lineage>
        <taxon>Bacteria</taxon>
        <taxon>Pseudomonadati</taxon>
        <taxon>Nitrospinota/Tectimicrobiota group</taxon>
        <taxon>Nitrospinota</taxon>
        <taxon>Nitrospinia</taxon>
        <taxon>Nitrospinales</taxon>
        <taxon>Nitrospinaceae</taxon>
        <taxon>Nitrospina</taxon>
    </lineage>
</organism>
<feature type="compositionally biased region" description="Low complexity" evidence="1">
    <location>
        <begin position="63"/>
        <end position="75"/>
    </location>
</feature>
<reference evidence="2 3" key="1">
    <citation type="submission" date="2022-09" db="EMBL/GenBank/DDBJ databases">
        <authorList>
            <person name="Kop L."/>
        </authorList>
    </citation>
    <scope>NUCLEOTIDE SEQUENCE [LARGE SCALE GENOMIC DNA]</scope>
    <source>
        <strain evidence="2 3">347</strain>
    </source>
</reference>
<feature type="compositionally biased region" description="Polar residues" evidence="1">
    <location>
        <begin position="280"/>
        <end position="296"/>
    </location>
</feature>
<feature type="compositionally biased region" description="Polar residues" evidence="1">
    <location>
        <begin position="182"/>
        <end position="191"/>
    </location>
</feature>
<evidence type="ECO:0008006" key="4">
    <source>
        <dbReference type="Google" id="ProtNLM"/>
    </source>
</evidence>
<gene>
    <name evidence="2" type="ORF">NSPWAT_0781</name>
</gene>
<feature type="region of interest" description="Disordered" evidence="1">
    <location>
        <begin position="109"/>
        <end position="366"/>
    </location>
</feature>
<dbReference type="Proteomes" id="UP001157733">
    <property type="component" value="Chromosome"/>
</dbReference>
<feature type="compositionally biased region" description="Acidic residues" evidence="1">
    <location>
        <begin position="76"/>
        <end position="90"/>
    </location>
</feature>
<protein>
    <recommendedName>
        <fullName evidence="4">Flagellar protein FliL</fullName>
    </recommendedName>
</protein>
<evidence type="ECO:0000313" key="2">
    <source>
        <dbReference type="EMBL" id="CAI2717640.1"/>
    </source>
</evidence>
<feature type="compositionally biased region" description="Polar residues" evidence="1">
    <location>
        <begin position="119"/>
        <end position="131"/>
    </location>
</feature>
<feature type="region of interest" description="Disordered" evidence="1">
    <location>
        <begin position="508"/>
        <end position="535"/>
    </location>
</feature>
<feature type="compositionally biased region" description="Acidic residues" evidence="1">
    <location>
        <begin position="1"/>
        <end position="10"/>
    </location>
</feature>
<feature type="compositionally biased region" description="Acidic residues" evidence="1">
    <location>
        <begin position="319"/>
        <end position="334"/>
    </location>
</feature>
<feature type="compositionally biased region" description="Basic and acidic residues" evidence="1">
    <location>
        <begin position="22"/>
        <end position="50"/>
    </location>
</feature>
<accession>A0ABN8VV05</accession>
<feature type="compositionally biased region" description="Acidic residues" evidence="1">
    <location>
        <begin position="163"/>
        <end position="173"/>
    </location>
</feature>